<feature type="transmembrane region" description="Helical" evidence="7">
    <location>
        <begin position="179"/>
        <end position="196"/>
    </location>
</feature>
<dbReference type="InterPro" id="IPR037185">
    <property type="entry name" value="EmrE-like"/>
</dbReference>
<dbReference type="SUPFAM" id="SSF103481">
    <property type="entry name" value="Multidrug resistance efflux transporter EmrE"/>
    <property type="match status" value="2"/>
</dbReference>
<feature type="transmembrane region" description="Helical" evidence="7">
    <location>
        <begin position="262"/>
        <end position="281"/>
    </location>
</feature>
<dbReference type="PANTHER" id="PTHR16119:SF17">
    <property type="entry name" value="TRANSMEMBRANE PROTEIN 144"/>
    <property type="match status" value="1"/>
</dbReference>
<feature type="transmembrane region" description="Helical" evidence="7">
    <location>
        <begin position="31"/>
        <end position="48"/>
    </location>
</feature>
<evidence type="ECO:0000256" key="7">
    <source>
        <dbReference type="SAM" id="Phobius"/>
    </source>
</evidence>
<dbReference type="EMBL" id="JAIQUM010000007">
    <property type="protein sequence ID" value="MBZ5749618.1"/>
    <property type="molecule type" value="Genomic_DNA"/>
</dbReference>
<feature type="transmembrane region" description="Helical" evidence="7">
    <location>
        <begin position="113"/>
        <end position="132"/>
    </location>
</feature>
<dbReference type="InterPro" id="IPR010651">
    <property type="entry name" value="Sugar_transport"/>
</dbReference>
<organism evidence="8 9">
    <name type="scientific">Metabacillus rhizolycopersici</name>
    <dbReference type="NCBI Taxonomy" id="2875709"/>
    <lineage>
        <taxon>Bacteria</taxon>
        <taxon>Bacillati</taxon>
        <taxon>Bacillota</taxon>
        <taxon>Bacilli</taxon>
        <taxon>Bacillales</taxon>
        <taxon>Bacillaceae</taxon>
        <taxon>Metabacillus</taxon>
    </lineage>
</organism>
<dbReference type="PANTHER" id="PTHR16119">
    <property type="entry name" value="TRANSMEMBRANE PROTEIN 144"/>
    <property type="match status" value="1"/>
</dbReference>
<keyword evidence="3 8" id="KW-0813">Transport</keyword>
<proteinExistence type="inferred from homology"/>
<feature type="transmembrane region" description="Helical" evidence="7">
    <location>
        <begin position="152"/>
        <end position="173"/>
    </location>
</feature>
<accession>A0ABS7UMT0</accession>
<name>A0ABS7UMT0_9BACI</name>
<evidence type="ECO:0000313" key="9">
    <source>
        <dbReference type="Proteomes" id="UP001165287"/>
    </source>
</evidence>
<evidence type="ECO:0000256" key="6">
    <source>
        <dbReference type="ARBA" id="ARBA00023136"/>
    </source>
</evidence>
<dbReference type="Proteomes" id="UP001165287">
    <property type="component" value="Unassembled WGS sequence"/>
</dbReference>
<feature type="transmembrane region" description="Helical" evidence="7">
    <location>
        <begin position="208"/>
        <end position="225"/>
    </location>
</feature>
<evidence type="ECO:0000313" key="8">
    <source>
        <dbReference type="EMBL" id="MBZ5749618.1"/>
    </source>
</evidence>
<evidence type="ECO:0000256" key="5">
    <source>
        <dbReference type="ARBA" id="ARBA00022989"/>
    </source>
</evidence>
<feature type="transmembrane region" description="Helical" evidence="7">
    <location>
        <begin position="83"/>
        <end position="107"/>
    </location>
</feature>
<dbReference type="RefSeq" id="WP_224137542.1">
    <property type="nucleotide sequence ID" value="NZ_JAIQUM010000007.1"/>
</dbReference>
<comment type="caution">
    <text evidence="8">The sequence shown here is derived from an EMBL/GenBank/DDBJ whole genome shotgun (WGS) entry which is preliminary data.</text>
</comment>
<evidence type="ECO:0000256" key="2">
    <source>
        <dbReference type="ARBA" id="ARBA00006117"/>
    </source>
</evidence>
<evidence type="ECO:0000256" key="4">
    <source>
        <dbReference type="ARBA" id="ARBA00022692"/>
    </source>
</evidence>
<sequence>MDILLGILPSLAWGSMILVSMKMGGGPYSQTLGTIIGALILSIVHFFIVQPVLTPLIIIVGIVSGLFWSVGQSNQFKSVPYLGVSKAMPISTGMQLVSTALFGVIVFREWTTFQTILLGTIAIILILAGTILSSIDGKQGDAVASGQTKKGVITLAVSSLAFLMYVVIAKIFHVDGWTALFPQAIGMLIGGLIITYKHKPFNKYTIKNILPGLIWASGNMFLFMSQSRLGVATSFSLSQMGIIISIIGGIVFLGEKKTKRQLVYIALASILIISGGIFIGITNAKATG</sequence>
<dbReference type="Pfam" id="PF06800">
    <property type="entry name" value="Sugar_transport"/>
    <property type="match status" value="1"/>
</dbReference>
<keyword evidence="4 7" id="KW-0812">Transmembrane</keyword>
<feature type="transmembrane region" description="Helical" evidence="7">
    <location>
        <begin position="6"/>
        <end position="24"/>
    </location>
</feature>
<keyword evidence="5 7" id="KW-1133">Transmembrane helix</keyword>
<evidence type="ECO:0000256" key="3">
    <source>
        <dbReference type="ARBA" id="ARBA00022597"/>
    </source>
</evidence>
<protein>
    <submittedName>
        <fullName evidence="8">GRP family sugar transporter</fullName>
    </submittedName>
</protein>
<gene>
    <name evidence="8" type="ORF">K9V48_05015</name>
</gene>
<evidence type="ECO:0000256" key="1">
    <source>
        <dbReference type="ARBA" id="ARBA00004127"/>
    </source>
</evidence>
<keyword evidence="9" id="KW-1185">Reference proteome</keyword>
<feature type="transmembrane region" description="Helical" evidence="7">
    <location>
        <begin position="231"/>
        <end position="253"/>
    </location>
</feature>
<keyword evidence="3 8" id="KW-0762">Sugar transport</keyword>
<comment type="subcellular location">
    <subcellularLocation>
        <location evidence="1">Endomembrane system</location>
        <topology evidence="1">Multi-pass membrane protein</topology>
    </subcellularLocation>
</comment>
<comment type="similarity">
    <text evidence="2">Belongs to the GRP transporter (TC 2.A.7.5) family.</text>
</comment>
<reference evidence="8" key="1">
    <citation type="submission" date="2024-05" db="EMBL/GenBank/DDBJ databases">
        <title>Metabacillus sp. nov., isolated from the rhizosphere soil of tomato plants.</title>
        <authorList>
            <person name="Ma R."/>
        </authorList>
    </citation>
    <scope>NUCLEOTIDE SEQUENCE</scope>
    <source>
        <strain evidence="8">DBTR6</strain>
    </source>
</reference>
<keyword evidence="6 7" id="KW-0472">Membrane</keyword>
<feature type="transmembrane region" description="Helical" evidence="7">
    <location>
        <begin position="54"/>
        <end position="71"/>
    </location>
</feature>